<reference evidence="1 2" key="1">
    <citation type="submission" date="2017-08" db="EMBL/GenBank/DDBJ databases">
        <title>Infants hospitalized years apart are colonized by the same room-sourced microbial strains.</title>
        <authorList>
            <person name="Brooks B."/>
            <person name="Olm M.R."/>
            <person name="Firek B.A."/>
            <person name="Baker R."/>
            <person name="Thomas B.C."/>
            <person name="Morowitz M.J."/>
            <person name="Banfield J.F."/>
        </authorList>
    </citation>
    <scope>NUCLEOTIDE SEQUENCE [LARGE SCALE GENOMIC DNA]</scope>
    <source>
        <strain evidence="1">S2_018_000_R2_104</strain>
    </source>
</reference>
<dbReference type="EMBL" id="QFNK01000014">
    <property type="protein sequence ID" value="PZO88532.1"/>
    <property type="molecule type" value="Genomic_DNA"/>
</dbReference>
<evidence type="ECO:0000313" key="2">
    <source>
        <dbReference type="Proteomes" id="UP000249557"/>
    </source>
</evidence>
<gene>
    <name evidence="1" type="ORF">DI626_01505</name>
</gene>
<proteinExistence type="predicted"/>
<dbReference type="Proteomes" id="UP000249557">
    <property type="component" value="Unassembled WGS sequence"/>
</dbReference>
<name>A0A2W5A5R1_9BACT</name>
<evidence type="ECO:0000313" key="1">
    <source>
        <dbReference type="EMBL" id="PZO88532.1"/>
    </source>
</evidence>
<organism evidence="1 2">
    <name type="scientific">Micavibrio aeruginosavorus</name>
    <dbReference type="NCBI Taxonomy" id="349221"/>
    <lineage>
        <taxon>Bacteria</taxon>
        <taxon>Pseudomonadati</taxon>
        <taxon>Bdellovibrionota</taxon>
        <taxon>Bdellovibrionia</taxon>
        <taxon>Bdellovibrionales</taxon>
        <taxon>Pseudobdellovibrionaceae</taxon>
        <taxon>Micavibrio</taxon>
    </lineage>
</organism>
<dbReference type="AlphaFoldDB" id="A0A2W5A5R1"/>
<feature type="non-terminal residue" evidence="1">
    <location>
        <position position="79"/>
    </location>
</feature>
<sequence>MQRSLHTIACSKVVDKWKLAGTVPERLIMSPADPWKGSAEKARWLIHGGVFMLEGDRLELHNANWHPDGVDEAWIKYIH</sequence>
<protein>
    <submittedName>
        <fullName evidence="1">Uncharacterized protein</fullName>
    </submittedName>
</protein>
<comment type="caution">
    <text evidence="1">The sequence shown here is derived from an EMBL/GenBank/DDBJ whole genome shotgun (WGS) entry which is preliminary data.</text>
</comment>
<accession>A0A2W5A5R1</accession>